<reference evidence="2 3" key="1">
    <citation type="submission" date="2015-10" db="EMBL/GenBank/DDBJ databases">
        <title>Genome analyses suggest a sexual origin of heterokaryosis in a supposedly ancient asexual fungus.</title>
        <authorList>
            <person name="Ropars J."/>
            <person name="Sedzielewska K."/>
            <person name="Noel J."/>
            <person name="Charron P."/>
            <person name="Farinelli L."/>
            <person name="Marton T."/>
            <person name="Kruger M."/>
            <person name="Pelin A."/>
            <person name="Brachmann A."/>
            <person name="Corradi N."/>
        </authorList>
    </citation>
    <scope>NUCLEOTIDE SEQUENCE [LARGE SCALE GENOMIC DNA]</scope>
    <source>
        <strain evidence="2 3">A4</strain>
    </source>
</reference>
<keyword evidence="1" id="KW-0812">Transmembrane</keyword>
<comment type="caution">
    <text evidence="2">The sequence shown here is derived from an EMBL/GenBank/DDBJ whole genome shotgun (WGS) entry which is preliminary data.</text>
</comment>
<dbReference type="Proteomes" id="UP000234323">
    <property type="component" value="Unassembled WGS sequence"/>
</dbReference>
<organism evidence="2 3">
    <name type="scientific">Rhizophagus irregularis</name>
    <dbReference type="NCBI Taxonomy" id="588596"/>
    <lineage>
        <taxon>Eukaryota</taxon>
        <taxon>Fungi</taxon>
        <taxon>Fungi incertae sedis</taxon>
        <taxon>Mucoromycota</taxon>
        <taxon>Glomeromycotina</taxon>
        <taxon>Glomeromycetes</taxon>
        <taxon>Glomerales</taxon>
        <taxon>Glomeraceae</taxon>
        <taxon>Rhizophagus</taxon>
    </lineage>
</organism>
<proteinExistence type="predicted"/>
<keyword evidence="1" id="KW-0472">Membrane</keyword>
<dbReference type="EMBL" id="LLXI01000547">
    <property type="protein sequence ID" value="PKY47468.1"/>
    <property type="molecule type" value="Genomic_DNA"/>
</dbReference>
<keyword evidence="1" id="KW-1133">Transmembrane helix</keyword>
<keyword evidence="3" id="KW-1185">Reference proteome</keyword>
<evidence type="ECO:0000313" key="2">
    <source>
        <dbReference type="EMBL" id="PKY47468.1"/>
    </source>
</evidence>
<evidence type="ECO:0000313" key="3">
    <source>
        <dbReference type="Proteomes" id="UP000234323"/>
    </source>
</evidence>
<feature type="transmembrane region" description="Helical" evidence="1">
    <location>
        <begin position="118"/>
        <end position="140"/>
    </location>
</feature>
<name>A0A2I1GLF3_9GLOM</name>
<protein>
    <submittedName>
        <fullName evidence="2">Uncharacterized protein</fullName>
    </submittedName>
</protein>
<dbReference type="AlphaFoldDB" id="A0A2I1GLF3"/>
<gene>
    <name evidence="2" type="ORF">RhiirA4_543979</name>
</gene>
<sequence>MLLRNRDRCSILDFEPGNSLTVLTTITVIINSSFTTVTTNFRPLFYKDEAIIAAIATATTATNTTPVVAAAATMTTAIVTTIVITTAITNIPFYQNKFQHHQLERSWRKYLHIKNDEAAIVEAATTTIITTIVTTTFFLIN</sequence>
<accession>A0A2I1GLF3</accession>
<evidence type="ECO:0000256" key="1">
    <source>
        <dbReference type="SAM" id="Phobius"/>
    </source>
</evidence>